<dbReference type="Pfam" id="PF00959">
    <property type="entry name" value="Phage_lysozyme"/>
    <property type="match status" value="1"/>
</dbReference>
<dbReference type="EMBL" id="JX100810">
    <property type="protein sequence ID" value="AFU88004.1"/>
    <property type="molecule type" value="Genomic_DNA"/>
</dbReference>
<keyword evidence="2 4" id="KW-0081">Bacteriolytic enzyme</keyword>
<accession>K4JRQ4</accession>
<dbReference type="OrthoDB" id="19708at10239"/>
<dbReference type="Gene3D" id="1.10.530.40">
    <property type="match status" value="1"/>
</dbReference>
<keyword evidence="4" id="KW-0326">Glycosidase</keyword>
<reference evidence="5 6" key="1">
    <citation type="journal article" date="2012" name="BMC Genomics">
        <title>The Caulobacter crescentus phage phiCbK: genomics of a canonical phage.</title>
        <authorList>
            <person name="Gill J.J."/>
            <person name="Berry J.D."/>
            <person name="Russell W.K."/>
            <person name="Lessor L."/>
            <person name="Escobar Garcia D.A."/>
            <person name="Hernandez D."/>
            <person name="Kane A."/>
            <person name="Keene J."/>
            <person name="Maddox M."/>
            <person name="Martin R."/>
            <person name="Mohan S."/>
            <person name="Thorn A.M."/>
            <person name="Russell D.H."/>
            <person name="Young R."/>
        </authorList>
    </citation>
    <scope>NUCLEOTIDE SEQUENCE [LARGE SCALE GENOMIC DNA]</scope>
</reference>
<protein>
    <recommendedName>
        <fullName evidence="4">Lysozyme</fullName>
        <ecNumber evidence="4">3.2.1.17</ecNumber>
    </recommendedName>
</protein>
<dbReference type="InterPro" id="IPR002196">
    <property type="entry name" value="Glyco_hydro_24"/>
</dbReference>
<dbReference type="GO" id="GO:0031640">
    <property type="term" value="P:killing of cells of another organism"/>
    <property type="evidence" value="ECO:0007669"/>
    <property type="project" value="UniProtKB-KW"/>
</dbReference>
<dbReference type="GO" id="GO:0003796">
    <property type="term" value="F:lysozyme activity"/>
    <property type="evidence" value="ECO:0007669"/>
    <property type="project" value="UniProtKB-EC"/>
</dbReference>
<comment type="similarity">
    <text evidence="4">Belongs to the glycosyl hydrolase 24 family.</text>
</comment>
<dbReference type="KEGG" id="vg:13995062"/>
<evidence type="ECO:0000256" key="2">
    <source>
        <dbReference type="ARBA" id="ARBA00022638"/>
    </source>
</evidence>
<dbReference type="PANTHER" id="PTHR38107">
    <property type="match status" value="1"/>
</dbReference>
<dbReference type="InterPro" id="IPR023347">
    <property type="entry name" value="Lysozyme_dom_sf"/>
</dbReference>
<evidence type="ECO:0000256" key="1">
    <source>
        <dbReference type="ARBA" id="ARBA00022529"/>
    </source>
</evidence>
<gene>
    <name evidence="5" type="ORF">CcrColossus_gp134</name>
</gene>
<dbReference type="GO" id="GO:0009253">
    <property type="term" value="P:peptidoglycan catabolic process"/>
    <property type="evidence" value="ECO:0007669"/>
    <property type="project" value="InterPro"/>
</dbReference>
<dbReference type="EC" id="3.2.1.17" evidence="4"/>
<dbReference type="CDD" id="cd00737">
    <property type="entry name" value="lyz_endolysin_autolysin"/>
    <property type="match status" value="1"/>
</dbReference>
<keyword evidence="4" id="KW-0378">Hydrolase</keyword>
<comment type="catalytic activity">
    <reaction evidence="4">
        <text>Hydrolysis of (1-&gt;4)-beta-linkages between N-acetylmuramic acid and N-acetyl-D-glucosamine residues in a peptidoglycan and between N-acetyl-D-glucosamine residues in chitodextrins.</text>
        <dbReference type="EC" id="3.2.1.17"/>
    </reaction>
</comment>
<dbReference type="RefSeq" id="YP_006988368.1">
    <property type="nucleotide sequence ID" value="NC_019406.1"/>
</dbReference>
<dbReference type="InterPro" id="IPR023346">
    <property type="entry name" value="Lysozyme-like_dom_sf"/>
</dbReference>
<keyword evidence="1 4" id="KW-0929">Antimicrobial</keyword>
<dbReference type="Proteomes" id="UP000000463">
    <property type="component" value="Segment"/>
</dbReference>
<evidence type="ECO:0000256" key="4">
    <source>
        <dbReference type="RuleBase" id="RU003788"/>
    </source>
</evidence>
<dbReference type="PANTHER" id="PTHR38107:SF3">
    <property type="entry name" value="LYSOZYME RRRD-RELATED"/>
    <property type="match status" value="1"/>
</dbReference>
<keyword evidence="3" id="KW-1035">Host cytoplasm</keyword>
<dbReference type="GO" id="GO:0042742">
    <property type="term" value="P:defense response to bacterium"/>
    <property type="evidence" value="ECO:0007669"/>
    <property type="project" value="UniProtKB-KW"/>
</dbReference>
<keyword evidence="6" id="KW-1185">Reference proteome</keyword>
<organism evidence="5 6">
    <name type="scientific">Caulobacter phage CcrColossus</name>
    <dbReference type="NCBI Taxonomy" id="1211640"/>
    <lineage>
        <taxon>Viruses</taxon>
        <taxon>Duplodnaviria</taxon>
        <taxon>Heunggongvirae</taxon>
        <taxon>Uroviricota</taxon>
        <taxon>Caudoviricetes</taxon>
        <taxon>Jeanschmidtviridae</taxon>
        <taxon>Colossusvirus</taxon>
        <taxon>Colossusvirus colossus</taxon>
    </lineage>
</organism>
<evidence type="ECO:0000313" key="6">
    <source>
        <dbReference type="Proteomes" id="UP000000463"/>
    </source>
</evidence>
<sequence>MQISAEGLKIIQSAEKFEPKFYYENAHIATVGWGHALTTPAGQLIDYDVFGRAKADQLAREAMQRMFGKQEITVPEADALLTKDLARFVAAVNAVADDKTYQCEFDAMVSMAFNIGTAGFASSAVARLHKAGNRKVGQVSMSALSAAAKNKASPTDIKIAFVRWSNVNGAYSLGLFRRRLAEIMVYGGMKAEDALKTAWSFKG</sequence>
<dbReference type="SUPFAM" id="SSF53955">
    <property type="entry name" value="Lysozyme-like"/>
    <property type="match status" value="1"/>
</dbReference>
<dbReference type="GeneID" id="13995062"/>
<dbReference type="GO" id="GO:0016998">
    <property type="term" value="P:cell wall macromolecule catabolic process"/>
    <property type="evidence" value="ECO:0007669"/>
    <property type="project" value="InterPro"/>
</dbReference>
<evidence type="ECO:0000313" key="5">
    <source>
        <dbReference type="EMBL" id="AFU88004.1"/>
    </source>
</evidence>
<evidence type="ECO:0000256" key="3">
    <source>
        <dbReference type="ARBA" id="ARBA00023200"/>
    </source>
</evidence>
<proteinExistence type="inferred from homology"/>
<dbReference type="InterPro" id="IPR033907">
    <property type="entry name" value="Endolysin_autolysin"/>
</dbReference>
<name>K4JRQ4_9CAUD</name>
<dbReference type="InterPro" id="IPR051018">
    <property type="entry name" value="Bacteriophage_GH24"/>
</dbReference>